<feature type="region of interest" description="Disordered" evidence="1">
    <location>
        <begin position="1"/>
        <end position="31"/>
    </location>
</feature>
<name>B8C603_THAPS</name>
<dbReference type="PaxDb" id="35128-Thaps6250"/>
<dbReference type="KEGG" id="tps:THAPSDRAFT_6250"/>
<accession>B8C603</accession>
<dbReference type="EMBL" id="CM000643">
    <property type="protein sequence ID" value="EED91600.1"/>
    <property type="molecule type" value="Genomic_DNA"/>
</dbReference>
<dbReference type="Proteomes" id="UP000001449">
    <property type="component" value="Chromosome 6"/>
</dbReference>
<evidence type="ECO:0000256" key="1">
    <source>
        <dbReference type="SAM" id="MobiDB-lite"/>
    </source>
</evidence>
<proteinExistence type="predicted"/>
<dbReference type="RefSeq" id="XP_002291493.1">
    <property type="nucleotide sequence ID" value="XM_002291457.1"/>
</dbReference>
<evidence type="ECO:0000313" key="3">
    <source>
        <dbReference type="Proteomes" id="UP000001449"/>
    </source>
</evidence>
<keyword evidence="3" id="KW-1185">Reference proteome</keyword>
<reference evidence="2 3" key="1">
    <citation type="journal article" date="2004" name="Science">
        <title>The genome of the diatom Thalassiosira pseudonana: ecology, evolution, and metabolism.</title>
        <authorList>
            <person name="Armbrust E.V."/>
            <person name="Berges J.A."/>
            <person name="Bowler C."/>
            <person name="Green B.R."/>
            <person name="Martinez D."/>
            <person name="Putnam N.H."/>
            <person name="Zhou S."/>
            <person name="Allen A.E."/>
            <person name="Apt K.E."/>
            <person name="Bechner M."/>
            <person name="Brzezinski M.A."/>
            <person name="Chaal B.K."/>
            <person name="Chiovitti A."/>
            <person name="Davis A.K."/>
            <person name="Demarest M.S."/>
            <person name="Detter J.C."/>
            <person name="Glavina T."/>
            <person name="Goodstein D."/>
            <person name="Hadi M.Z."/>
            <person name="Hellsten U."/>
            <person name="Hildebrand M."/>
            <person name="Jenkins B.D."/>
            <person name="Jurka J."/>
            <person name="Kapitonov V.V."/>
            <person name="Kroger N."/>
            <person name="Lau W.W."/>
            <person name="Lane T.W."/>
            <person name="Larimer F.W."/>
            <person name="Lippmeier J.C."/>
            <person name="Lucas S."/>
            <person name="Medina M."/>
            <person name="Montsant A."/>
            <person name="Obornik M."/>
            <person name="Parker M.S."/>
            <person name="Palenik B."/>
            <person name="Pazour G.J."/>
            <person name="Richardson P.M."/>
            <person name="Rynearson T.A."/>
            <person name="Saito M.A."/>
            <person name="Schwartz D.C."/>
            <person name="Thamatrakoln K."/>
            <person name="Valentin K."/>
            <person name="Vardi A."/>
            <person name="Wilkerson F.P."/>
            <person name="Rokhsar D.S."/>
        </authorList>
    </citation>
    <scope>NUCLEOTIDE SEQUENCE [LARGE SCALE GENOMIC DNA]</scope>
    <source>
        <strain evidence="2 3">CCMP1335</strain>
    </source>
</reference>
<dbReference type="AlphaFoldDB" id="B8C603"/>
<sequence>MYSGKSESEFYQQRNSERSLKRQKMAERAQQRKYVEATILRRGRNEKLQKLMEEGGGGDNDGAGGGVSEEGRKLLGYLVPDGHVDTEDNANGGDDALMLANGDGEDDTKQSKVLPNLRSCYVCKIRFRHLHHFYDQLCPTCASLNYTKRHQSADMSSKVAIVTGSRVKIGFQVCLKLLRAGCTVVATTRFPNCAVESYRREKDWGEWKDRLHVYGLDLRDVTGLEAFTRYLKVTFGEKGIDVLINNACQTVRRPGGYYLPLVEKERELWSKGDEDHKSVLGGCVEFERIRRKLVTDHSGGDGDGVMLLSSGGSSKLIEGGGAEQSAGSGKQFSLEMVSSQASSSDKTIKSTPFESTGISHSAAMSQMVIVPEDVGVDEKVLPPGLSDINGHQLDLRSHNSWLLKMDQVSTPEVMEWIASDYWLFHWYNSMFVNAIAPFVLNSRLKPLMEKPVSDPKRPDRYIINVSAMEGKFYRFKTANHPHTNMAKAALNMLTRTSSDDLAKSRIFMNSVDTGWINDENPLEKASRIAATNKFQTPIDEIDAAARILDPVFDGVNIDKTSGDSCTKCFGKFLKDYKETEW</sequence>
<dbReference type="SUPFAM" id="SSF51735">
    <property type="entry name" value="NAD(P)-binding Rossmann-fold domains"/>
    <property type="match status" value="1"/>
</dbReference>
<dbReference type="InterPro" id="IPR002347">
    <property type="entry name" value="SDR_fam"/>
</dbReference>
<dbReference type="Gene3D" id="3.40.50.720">
    <property type="entry name" value="NAD(P)-binding Rossmann-like Domain"/>
    <property type="match status" value="2"/>
</dbReference>
<dbReference type="InParanoid" id="B8C603"/>
<organism evidence="2 3">
    <name type="scientific">Thalassiosira pseudonana</name>
    <name type="common">Marine diatom</name>
    <name type="synonym">Cyclotella nana</name>
    <dbReference type="NCBI Taxonomy" id="35128"/>
    <lineage>
        <taxon>Eukaryota</taxon>
        <taxon>Sar</taxon>
        <taxon>Stramenopiles</taxon>
        <taxon>Ochrophyta</taxon>
        <taxon>Bacillariophyta</taxon>
        <taxon>Coscinodiscophyceae</taxon>
        <taxon>Thalassiosirophycidae</taxon>
        <taxon>Thalassiosirales</taxon>
        <taxon>Thalassiosiraceae</taxon>
        <taxon>Thalassiosira</taxon>
    </lineage>
</organism>
<dbReference type="GO" id="GO:0005737">
    <property type="term" value="C:cytoplasm"/>
    <property type="evidence" value="ECO:0000318"/>
    <property type="project" value="GO_Central"/>
</dbReference>
<gene>
    <name evidence="2" type="ORF">THAPSDRAFT_6250</name>
</gene>
<dbReference type="PANTHER" id="PTHR43544:SF2">
    <property type="entry name" value="OXIDOREDUCTASE"/>
    <property type="match status" value="1"/>
</dbReference>
<dbReference type="OMA" id="CFLKDYA"/>
<dbReference type="HOGENOM" id="CLU_008901_2_0_1"/>
<reference evidence="2 3" key="2">
    <citation type="journal article" date="2008" name="Nature">
        <title>The Phaeodactylum genome reveals the evolutionary history of diatom genomes.</title>
        <authorList>
            <person name="Bowler C."/>
            <person name="Allen A.E."/>
            <person name="Badger J.H."/>
            <person name="Grimwood J."/>
            <person name="Jabbari K."/>
            <person name="Kuo A."/>
            <person name="Maheswari U."/>
            <person name="Martens C."/>
            <person name="Maumus F."/>
            <person name="Otillar R.P."/>
            <person name="Rayko E."/>
            <person name="Salamov A."/>
            <person name="Vandepoele K."/>
            <person name="Beszteri B."/>
            <person name="Gruber A."/>
            <person name="Heijde M."/>
            <person name="Katinka M."/>
            <person name="Mock T."/>
            <person name="Valentin K."/>
            <person name="Verret F."/>
            <person name="Berges J.A."/>
            <person name="Brownlee C."/>
            <person name="Cadoret J.P."/>
            <person name="Chiovitti A."/>
            <person name="Choi C.J."/>
            <person name="Coesel S."/>
            <person name="De Martino A."/>
            <person name="Detter J.C."/>
            <person name="Durkin C."/>
            <person name="Falciatore A."/>
            <person name="Fournet J."/>
            <person name="Haruta M."/>
            <person name="Huysman M.J."/>
            <person name="Jenkins B.D."/>
            <person name="Jiroutova K."/>
            <person name="Jorgensen R.E."/>
            <person name="Joubert Y."/>
            <person name="Kaplan A."/>
            <person name="Kroger N."/>
            <person name="Kroth P.G."/>
            <person name="La Roche J."/>
            <person name="Lindquist E."/>
            <person name="Lommer M."/>
            <person name="Martin-Jezequel V."/>
            <person name="Lopez P.J."/>
            <person name="Lucas S."/>
            <person name="Mangogna M."/>
            <person name="McGinnis K."/>
            <person name="Medlin L.K."/>
            <person name="Montsant A."/>
            <person name="Oudot-Le Secq M.P."/>
            <person name="Napoli C."/>
            <person name="Obornik M."/>
            <person name="Parker M.S."/>
            <person name="Petit J.L."/>
            <person name="Porcel B.M."/>
            <person name="Poulsen N."/>
            <person name="Robison M."/>
            <person name="Rychlewski L."/>
            <person name="Rynearson T.A."/>
            <person name="Schmutz J."/>
            <person name="Shapiro H."/>
            <person name="Siaut M."/>
            <person name="Stanley M."/>
            <person name="Sussman M.R."/>
            <person name="Taylor A.R."/>
            <person name="Vardi A."/>
            <person name="von Dassow P."/>
            <person name="Vyverman W."/>
            <person name="Willis A."/>
            <person name="Wyrwicz L.S."/>
            <person name="Rokhsar D.S."/>
            <person name="Weissenbach J."/>
            <person name="Armbrust E.V."/>
            <person name="Green B.R."/>
            <person name="Van de Peer Y."/>
            <person name="Grigoriev I.V."/>
        </authorList>
    </citation>
    <scope>NUCLEOTIDE SEQUENCE [LARGE SCALE GENOMIC DNA]</scope>
    <source>
        <strain evidence="2 3">CCMP1335</strain>
    </source>
</reference>
<dbReference type="STRING" id="35128.B8C603"/>
<feature type="compositionally biased region" description="Basic and acidic residues" evidence="1">
    <location>
        <begin position="15"/>
        <end position="31"/>
    </location>
</feature>
<dbReference type="PANTHER" id="PTHR43544">
    <property type="entry name" value="SHORT-CHAIN DEHYDROGENASE/REDUCTASE"/>
    <property type="match status" value="1"/>
</dbReference>
<evidence type="ECO:0000313" key="2">
    <source>
        <dbReference type="EMBL" id="EED91600.1"/>
    </source>
</evidence>
<dbReference type="Pfam" id="PF00106">
    <property type="entry name" value="adh_short"/>
    <property type="match status" value="1"/>
</dbReference>
<dbReference type="GO" id="GO:0016491">
    <property type="term" value="F:oxidoreductase activity"/>
    <property type="evidence" value="ECO:0000318"/>
    <property type="project" value="GO_Central"/>
</dbReference>
<dbReference type="eggNOG" id="ENOG502QU6Z">
    <property type="taxonomic scope" value="Eukaryota"/>
</dbReference>
<dbReference type="InterPro" id="IPR036291">
    <property type="entry name" value="NAD(P)-bd_dom_sf"/>
</dbReference>
<dbReference type="GeneID" id="7442371"/>
<dbReference type="InterPro" id="IPR051468">
    <property type="entry name" value="Fungal_SecMetab_SDRs"/>
</dbReference>
<protein>
    <submittedName>
        <fullName evidence="2">Reductase</fullName>
    </submittedName>
</protein>